<dbReference type="CDD" id="cd17552">
    <property type="entry name" value="REC_RR468-like"/>
    <property type="match status" value="1"/>
</dbReference>
<proteinExistence type="predicted"/>
<dbReference type="InterPro" id="IPR011006">
    <property type="entry name" value="CheY-like_superfamily"/>
</dbReference>
<evidence type="ECO:0000313" key="4">
    <source>
        <dbReference type="EMBL" id="OGF63630.1"/>
    </source>
</evidence>
<protein>
    <recommendedName>
        <fullName evidence="3">Response regulatory domain-containing protein</fullName>
    </recommendedName>
</protein>
<dbReference type="GO" id="GO:0000160">
    <property type="term" value="P:phosphorelay signal transduction system"/>
    <property type="evidence" value="ECO:0007669"/>
    <property type="project" value="InterPro"/>
</dbReference>
<feature type="domain" description="Response regulatory" evidence="3">
    <location>
        <begin position="8"/>
        <end position="125"/>
    </location>
</feature>
<evidence type="ECO:0000256" key="1">
    <source>
        <dbReference type="ARBA" id="ARBA00022553"/>
    </source>
</evidence>
<dbReference type="PANTHER" id="PTHR44591:SF3">
    <property type="entry name" value="RESPONSE REGULATORY DOMAIN-CONTAINING PROTEIN"/>
    <property type="match status" value="1"/>
</dbReference>
<dbReference type="Gene3D" id="3.40.50.2300">
    <property type="match status" value="1"/>
</dbReference>
<comment type="caution">
    <text evidence="4">The sequence shown here is derived from an EMBL/GenBank/DDBJ whole genome shotgun (WGS) entry which is preliminary data.</text>
</comment>
<dbReference type="Pfam" id="PF00072">
    <property type="entry name" value="Response_reg"/>
    <property type="match status" value="1"/>
</dbReference>
<dbReference type="SMART" id="SM00448">
    <property type="entry name" value="REC"/>
    <property type="match status" value="1"/>
</dbReference>
<dbReference type="STRING" id="1817863.A2Y62_01925"/>
<evidence type="ECO:0000313" key="5">
    <source>
        <dbReference type="Proteomes" id="UP000178943"/>
    </source>
</evidence>
<evidence type="ECO:0000256" key="2">
    <source>
        <dbReference type="PROSITE-ProRule" id="PRU00169"/>
    </source>
</evidence>
<dbReference type="InterPro" id="IPR050595">
    <property type="entry name" value="Bact_response_regulator"/>
</dbReference>
<evidence type="ECO:0000259" key="3">
    <source>
        <dbReference type="PROSITE" id="PS50110"/>
    </source>
</evidence>
<gene>
    <name evidence="4" type="ORF">A2Y62_01925</name>
</gene>
<sequence>MIRLPLNRILLVDDDTDIQTIVKMSLEIVGGFTVEVCSSGDEALQKLPLFKPDLILLDVMLPGMDGPAIFEAIKKIPDCQNIPVIFLTAKVQTQNIDTYQKLGVIAVLKKPFDPMTLSNKIKEIWNGHYEYDE</sequence>
<dbReference type="PROSITE" id="PS50110">
    <property type="entry name" value="RESPONSE_REGULATORY"/>
    <property type="match status" value="1"/>
</dbReference>
<dbReference type="InterPro" id="IPR001789">
    <property type="entry name" value="Sig_transdc_resp-reg_receiver"/>
</dbReference>
<dbReference type="Proteomes" id="UP000178943">
    <property type="component" value="Unassembled WGS sequence"/>
</dbReference>
<feature type="modified residue" description="4-aspartylphosphate" evidence="2">
    <location>
        <position position="58"/>
    </location>
</feature>
<dbReference type="AlphaFoldDB" id="A0A1F5VJW7"/>
<name>A0A1F5VJW7_9BACT</name>
<dbReference type="SUPFAM" id="SSF52172">
    <property type="entry name" value="CheY-like"/>
    <property type="match status" value="1"/>
</dbReference>
<dbReference type="PANTHER" id="PTHR44591">
    <property type="entry name" value="STRESS RESPONSE REGULATOR PROTEIN 1"/>
    <property type="match status" value="1"/>
</dbReference>
<dbReference type="EMBL" id="MFGW01000157">
    <property type="protein sequence ID" value="OGF63630.1"/>
    <property type="molecule type" value="Genomic_DNA"/>
</dbReference>
<organism evidence="4 5">
    <name type="scientific">Candidatus Fischerbacteria bacterium RBG_13_37_8</name>
    <dbReference type="NCBI Taxonomy" id="1817863"/>
    <lineage>
        <taxon>Bacteria</taxon>
        <taxon>Candidatus Fischeribacteriota</taxon>
    </lineage>
</organism>
<reference evidence="4 5" key="1">
    <citation type="journal article" date="2016" name="Nat. Commun.">
        <title>Thousands of microbial genomes shed light on interconnected biogeochemical processes in an aquifer system.</title>
        <authorList>
            <person name="Anantharaman K."/>
            <person name="Brown C.T."/>
            <person name="Hug L.A."/>
            <person name="Sharon I."/>
            <person name="Castelle C.J."/>
            <person name="Probst A.J."/>
            <person name="Thomas B.C."/>
            <person name="Singh A."/>
            <person name="Wilkins M.J."/>
            <person name="Karaoz U."/>
            <person name="Brodie E.L."/>
            <person name="Williams K.H."/>
            <person name="Hubbard S.S."/>
            <person name="Banfield J.F."/>
        </authorList>
    </citation>
    <scope>NUCLEOTIDE SEQUENCE [LARGE SCALE GENOMIC DNA]</scope>
</reference>
<keyword evidence="1 2" id="KW-0597">Phosphoprotein</keyword>
<accession>A0A1F5VJW7</accession>